<dbReference type="InParanoid" id="Q29EY3"/>
<dbReference type="InterPro" id="IPR038085">
    <property type="entry name" value="Rnp2-like_sf"/>
</dbReference>
<dbReference type="PANTHER" id="PTHR48414:SF1">
    <property type="entry name" value="POP5 HOMOLOG, RIBONUCLEASE P_MRP SUBUNIT"/>
    <property type="match status" value="1"/>
</dbReference>
<dbReference type="AlphaFoldDB" id="Q29EY3"/>
<dbReference type="FunCoup" id="Q29EY3">
    <property type="interactions" value="707"/>
</dbReference>
<reference evidence="8" key="1">
    <citation type="submission" date="2025-08" db="UniProtKB">
        <authorList>
            <consortium name="RefSeq"/>
        </authorList>
    </citation>
    <scope>IDENTIFICATION</scope>
    <source>
        <strain evidence="8">MV-25-SWS-2005</strain>
        <tissue evidence="8">Whole body</tissue>
    </source>
</reference>
<dbReference type="SMR" id="Q29EY3"/>
<dbReference type="FunFam" id="3.30.70.3250:FF:000005">
    <property type="entry name" value="Ribonuclease P/MRP protein subunit POP5"/>
    <property type="match status" value="1"/>
</dbReference>
<organism evidence="7 8">
    <name type="scientific">Drosophila pseudoobscura pseudoobscura</name>
    <name type="common">Fruit fly</name>
    <dbReference type="NCBI Taxonomy" id="46245"/>
    <lineage>
        <taxon>Eukaryota</taxon>
        <taxon>Metazoa</taxon>
        <taxon>Ecdysozoa</taxon>
        <taxon>Arthropoda</taxon>
        <taxon>Hexapoda</taxon>
        <taxon>Insecta</taxon>
        <taxon>Pterygota</taxon>
        <taxon>Neoptera</taxon>
        <taxon>Endopterygota</taxon>
        <taxon>Diptera</taxon>
        <taxon>Brachycera</taxon>
        <taxon>Muscomorpha</taxon>
        <taxon>Ephydroidea</taxon>
        <taxon>Drosophilidae</taxon>
        <taxon>Drosophila</taxon>
        <taxon>Sophophora</taxon>
    </lineage>
</organism>
<evidence type="ECO:0000313" key="8">
    <source>
        <dbReference type="RefSeq" id="XP_001352430.2"/>
    </source>
</evidence>
<dbReference type="RefSeq" id="XP_001352430.2">
    <property type="nucleotide sequence ID" value="XM_001352394.4"/>
</dbReference>
<dbReference type="STRING" id="46245.Q29EY3"/>
<gene>
    <name evidence="8" type="primary">Pop5</name>
</gene>
<accession>A0A6I8UAI5</accession>
<dbReference type="GO" id="GO:0005730">
    <property type="term" value="C:nucleolus"/>
    <property type="evidence" value="ECO:0007669"/>
    <property type="project" value="UniProtKB-SubCell"/>
</dbReference>
<evidence type="ECO:0000256" key="1">
    <source>
        <dbReference type="ARBA" id="ARBA00010800"/>
    </source>
</evidence>
<keyword evidence="2" id="KW-0698">rRNA processing</keyword>
<dbReference type="InterPro" id="IPR016819">
    <property type="entry name" value="RNase_P/MRP_POP5"/>
</dbReference>
<dbReference type="PIRSF" id="PIRSF023803">
    <property type="entry name" value="Ribonuclease_P_prd"/>
    <property type="match status" value="1"/>
</dbReference>
<dbReference type="eggNOG" id="KOG4639">
    <property type="taxonomic scope" value="Eukaryota"/>
</dbReference>
<dbReference type="SUPFAM" id="SSF160350">
    <property type="entry name" value="Rnp2-like"/>
    <property type="match status" value="1"/>
</dbReference>
<dbReference type="Bgee" id="FBgn0072774">
    <property type="expression patterns" value="Expressed in female reproductive system and 2 other cell types or tissues"/>
</dbReference>
<dbReference type="GO" id="GO:0033204">
    <property type="term" value="F:ribonuclease P RNA binding"/>
    <property type="evidence" value="ECO:0007669"/>
    <property type="project" value="InterPro"/>
</dbReference>
<evidence type="ECO:0000256" key="4">
    <source>
        <dbReference type="ARBA" id="ARBA00023242"/>
    </source>
</evidence>
<keyword evidence="4 6" id="KW-0539">Nucleus</keyword>
<dbReference type="GO" id="GO:0030677">
    <property type="term" value="C:ribonuclease P complex"/>
    <property type="evidence" value="ECO:0007669"/>
    <property type="project" value="InterPro"/>
</dbReference>
<accession>Q29EY3</accession>
<comment type="subcellular location">
    <subcellularLocation>
        <location evidence="6">Nucleus</location>
        <location evidence="6">Nucleolus</location>
    </subcellularLocation>
</comment>
<evidence type="ECO:0000256" key="5">
    <source>
        <dbReference type="ARBA" id="ARBA00044198"/>
    </source>
</evidence>
<dbReference type="Gene3D" id="3.30.70.3250">
    <property type="entry name" value="Ribonuclease P, Pop5 subunit"/>
    <property type="match status" value="1"/>
</dbReference>
<keyword evidence="3 6" id="KW-0819">tRNA processing</keyword>
<keyword evidence="7" id="KW-1185">Reference proteome</keyword>
<evidence type="ECO:0000313" key="7">
    <source>
        <dbReference type="Proteomes" id="UP000001819"/>
    </source>
</evidence>
<sequence>MFRNISEGRTVYFIDKWQDGMVRIKNRYIAVQIVPYTPTQTLRLNDHSLAKCLLQNVEKYYGVYGLGIIEHGFRVKYCNERTKIAIIRCLHRGQRFVSSMLPLITLIGDVRAKFRTLYIGATIIQCNKFIIKHQKQFLDRVMGQVESAKERQDLFKRVMELDMDR</sequence>
<name>Q29EY3_DROPS</name>
<dbReference type="HOGENOM" id="CLU_086710_2_1_1"/>
<evidence type="ECO:0000256" key="3">
    <source>
        <dbReference type="ARBA" id="ARBA00022694"/>
    </source>
</evidence>
<dbReference type="PANTHER" id="PTHR48414">
    <property type="entry name" value="POP5 HOMOLOG, RIBONUCLEASE P_MRP SUBUNIT"/>
    <property type="match status" value="1"/>
</dbReference>
<dbReference type="KEGG" id="dpo:4811959"/>
<protein>
    <recommendedName>
        <fullName evidence="5 6">Ribonuclease P/MRP protein subunit POP5</fullName>
    </recommendedName>
</protein>
<comment type="function">
    <text evidence="6">Component of ribonuclease P, a protein complex that generates mature tRNA molecules by cleaving their 5'-ends.</text>
</comment>
<comment type="similarity">
    <text evidence="1 6">Belongs to the eukaryotic/archaeal RNase P protein component 2 family.</text>
</comment>
<dbReference type="GeneID" id="4811959"/>
<evidence type="ECO:0000256" key="2">
    <source>
        <dbReference type="ARBA" id="ARBA00022552"/>
    </source>
</evidence>
<dbReference type="GO" id="GO:0006364">
    <property type="term" value="P:rRNA processing"/>
    <property type="evidence" value="ECO:0007669"/>
    <property type="project" value="UniProtKB-KW"/>
</dbReference>
<dbReference type="Proteomes" id="UP000001819">
    <property type="component" value="Chromosome X"/>
</dbReference>
<dbReference type="GO" id="GO:0001682">
    <property type="term" value="P:tRNA 5'-leader removal"/>
    <property type="evidence" value="ECO:0007669"/>
    <property type="project" value="InterPro"/>
</dbReference>
<dbReference type="Pfam" id="PF01900">
    <property type="entry name" value="RNase_P_Rpp14"/>
    <property type="match status" value="1"/>
</dbReference>
<dbReference type="InterPro" id="IPR002759">
    <property type="entry name" value="Pop5/Rpp14/Rnp2-like"/>
</dbReference>
<evidence type="ECO:0000256" key="6">
    <source>
        <dbReference type="PIRNR" id="PIRNR023803"/>
    </source>
</evidence>
<proteinExistence type="inferred from homology"/>